<reference evidence="3" key="2">
    <citation type="submission" date="2023-05" db="EMBL/GenBank/DDBJ databases">
        <authorList>
            <person name="Schelkunov M.I."/>
        </authorList>
    </citation>
    <scope>NUCLEOTIDE SEQUENCE</scope>
    <source>
        <strain evidence="3">Hsosn_3</strain>
        <tissue evidence="3">Leaf</tissue>
    </source>
</reference>
<protein>
    <submittedName>
        <fullName evidence="3">START domain-containing protein</fullName>
    </submittedName>
</protein>
<organism evidence="3 4">
    <name type="scientific">Heracleum sosnowskyi</name>
    <dbReference type="NCBI Taxonomy" id="360622"/>
    <lineage>
        <taxon>Eukaryota</taxon>
        <taxon>Viridiplantae</taxon>
        <taxon>Streptophyta</taxon>
        <taxon>Embryophyta</taxon>
        <taxon>Tracheophyta</taxon>
        <taxon>Spermatophyta</taxon>
        <taxon>Magnoliopsida</taxon>
        <taxon>eudicotyledons</taxon>
        <taxon>Gunneridae</taxon>
        <taxon>Pentapetalae</taxon>
        <taxon>asterids</taxon>
        <taxon>campanulids</taxon>
        <taxon>Apiales</taxon>
        <taxon>Apiaceae</taxon>
        <taxon>Apioideae</taxon>
        <taxon>apioid superclade</taxon>
        <taxon>Tordylieae</taxon>
        <taxon>Tordyliinae</taxon>
        <taxon>Heracleum</taxon>
    </lineage>
</organism>
<accession>A0AAD8J8T5</accession>
<proteinExistence type="predicted"/>
<evidence type="ECO:0000313" key="4">
    <source>
        <dbReference type="Proteomes" id="UP001237642"/>
    </source>
</evidence>
<dbReference type="Gene3D" id="3.30.530.20">
    <property type="match status" value="1"/>
</dbReference>
<name>A0AAD8J8T5_9APIA</name>
<dbReference type="PROSITE" id="PS50848">
    <property type="entry name" value="START"/>
    <property type="match status" value="1"/>
</dbReference>
<feature type="domain" description="START" evidence="2">
    <location>
        <begin position="148"/>
        <end position="337"/>
    </location>
</feature>
<keyword evidence="1" id="KW-0812">Transmembrane</keyword>
<dbReference type="InterPro" id="IPR023393">
    <property type="entry name" value="START-like_dom_sf"/>
</dbReference>
<dbReference type="PANTHER" id="PTHR19308">
    <property type="entry name" value="PHOSPHATIDYLCHOLINE TRANSFER PROTEIN"/>
    <property type="match status" value="1"/>
</dbReference>
<dbReference type="GO" id="GO:0008289">
    <property type="term" value="F:lipid binding"/>
    <property type="evidence" value="ECO:0007669"/>
    <property type="project" value="InterPro"/>
</dbReference>
<sequence length="435" mass="49282">MGLVNAFVEMLSIGEVMLGVCVFMSPVWIAFVLGLMVGWAWKPKWVSSIISKLQSLLSFSPALVSPLVIIKDLTSAQSSESLQVQTTRIDSSVLNGGSKKEQLVKLKSEDTHSLRSSHTEKDEGLAVTEEDFKHLSRLVDRKDGGLPWRHMMEGSTDDLSYQAWIREPETGPPQYCTRTVYEDATPEMLRDFYWDDEFRLKWDDMILNAETVKECPTTGTVIVHWIRKFPFFCSDREYIIGRRIWESGRSYYCVTKGVPFSSIARRQKPRRVDLFYSSWFIKAVESRKGNGQLSACEVILFHHEDMGIPWEIAKFGVRRGMWGAVRTNERGFRAYQKERASESSLSRCAFMAQINTKIDPDHLKSLEDDVNLGETEVAKPPEKQVGMNIPKLIVFGGAVALACSLDQGLLTKAVIFSVARRFGNIGRGAFPRTQL</sequence>
<evidence type="ECO:0000256" key="1">
    <source>
        <dbReference type="SAM" id="Phobius"/>
    </source>
</evidence>
<dbReference type="InterPro" id="IPR002913">
    <property type="entry name" value="START_lipid-bd_dom"/>
</dbReference>
<gene>
    <name evidence="3" type="ORF">POM88_009261</name>
</gene>
<comment type="caution">
    <text evidence="3">The sequence shown here is derived from an EMBL/GenBank/DDBJ whole genome shotgun (WGS) entry which is preliminary data.</text>
</comment>
<dbReference type="EMBL" id="JAUIZM010000002">
    <property type="protein sequence ID" value="KAK1399398.1"/>
    <property type="molecule type" value="Genomic_DNA"/>
</dbReference>
<evidence type="ECO:0000259" key="2">
    <source>
        <dbReference type="PROSITE" id="PS50848"/>
    </source>
</evidence>
<reference evidence="3" key="1">
    <citation type="submission" date="2023-02" db="EMBL/GenBank/DDBJ databases">
        <title>Genome of toxic invasive species Heracleum sosnowskyi carries increased number of genes despite the absence of recent whole-genome duplications.</title>
        <authorList>
            <person name="Schelkunov M."/>
            <person name="Shtratnikova V."/>
            <person name="Makarenko M."/>
            <person name="Klepikova A."/>
            <person name="Omelchenko D."/>
            <person name="Novikova G."/>
            <person name="Obukhova E."/>
            <person name="Bogdanov V."/>
            <person name="Penin A."/>
            <person name="Logacheva M."/>
        </authorList>
    </citation>
    <scope>NUCLEOTIDE SEQUENCE</scope>
    <source>
        <strain evidence="3">Hsosn_3</strain>
        <tissue evidence="3">Leaf</tissue>
    </source>
</reference>
<dbReference type="AlphaFoldDB" id="A0AAD8J8T5"/>
<dbReference type="InterPro" id="IPR051213">
    <property type="entry name" value="START_lipid_transfer"/>
</dbReference>
<dbReference type="SUPFAM" id="SSF55961">
    <property type="entry name" value="Bet v1-like"/>
    <property type="match status" value="1"/>
</dbReference>
<dbReference type="CDD" id="cd08870">
    <property type="entry name" value="START_STARD2_7-like"/>
    <property type="match status" value="1"/>
</dbReference>
<dbReference type="FunFam" id="3.30.530.20:FF:000006">
    <property type="entry name" value="StAR-related lipid transfer protein 7, mitochondrial"/>
    <property type="match status" value="1"/>
</dbReference>
<keyword evidence="4" id="KW-1185">Reference proteome</keyword>
<dbReference type="PANTHER" id="PTHR19308:SF39">
    <property type="entry name" value="PHOSPHATIDYLCHOLINE TRANSFER PROTEIN"/>
    <property type="match status" value="1"/>
</dbReference>
<keyword evidence="1" id="KW-1133">Transmembrane helix</keyword>
<dbReference type="GO" id="GO:0005737">
    <property type="term" value="C:cytoplasm"/>
    <property type="evidence" value="ECO:0007669"/>
    <property type="project" value="UniProtKB-ARBA"/>
</dbReference>
<keyword evidence="1" id="KW-0472">Membrane</keyword>
<evidence type="ECO:0000313" key="3">
    <source>
        <dbReference type="EMBL" id="KAK1399398.1"/>
    </source>
</evidence>
<feature type="transmembrane region" description="Helical" evidence="1">
    <location>
        <begin position="16"/>
        <end position="41"/>
    </location>
</feature>
<dbReference type="Proteomes" id="UP001237642">
    <property type="component" value="Unassembled WGS sequence"/>
</dbReference>